<keyword evidence="3 6" id="KW-0812">Transmembrane</keyword>
<evidence type="ECO:0000256" key="6">
    <source>
        <dbReference type="SAM" id="Phobius"/>
    </source>
</evidence>
<keyword evidence="4 6" id="KW-1133">Transmembrane helix</keyword>
<dbReference type="PANTHER" id="PTHR10383:SF23">
    <property type="entry name" value="SERINC-DOMAIN CONTAINING SERINE AND SPHINGOLIPID BIOSYNTHESIS PROTEIN"/>
    <property type="match status" value="1"/>
</dbReference>
<dbReference type="Pfam" id="PF03348">
    <property type="entry name" value="Serinc"/>
    <property type="match status" value="1"/>
</dbReference>
<organism evidence="7 8">
    <name type="scientific">Kingdonia uniflora</name>
    <dbReference type="NCBI Taxonomy" id="39325"/>
    <lineage>
        <taxon>Eukaryota</taxon>
        <taxon>Viridiplantae</taxon>
        <taxon>Streptophyta</taxon>
        <taxon>Embryophyta</taxon>
        <taxon>Tracheophyta</taxon>
        <taxon>Spermatophyta</taxon>
        <taxon>Magnoliopsida</taxon>
        <taxon>Ranunculales</taxon>
        <taxon>Circaeasteraceae</taxon>
        <taxon>Kingdonia</taxon>
    </lineage>
</organism>
<comment type="subcellular location">
    <subcellularLocation>
        <location evidence="1">Membrane</location>
        <topology evidence="1">Multi-pass membrane protein</topology>
    </subcellularLocation>
</comment>
<dbReference type="GO" id="GO:0016020">
    <property type="term" value="C:membrane"/>
    <property type="evidence" value="ECO:0007669"/>
    <property type="project" value="UniProtKB-SubCell"/>
</dbReference>
<evidence type="ECO:0000256" key="3">
    <source>
        <dbReference type="ARBA" id="ARBA00022692"/>
    </source>
</evidence>
<accession>A0A7J7MPT6</accession>
<protein>
    <submittedName>
        <fullName evidence="7">Uncharacterized protein</fullName>
    </submittedName>
</protein>
<evidence type="ECO:0000256" key="2">
    <source>
        <dbReference type="ARBA" id="ARBA00006665"/>
    </source>
</evidence>
<dbReference type="Proteomes" id="UP000541444">
    <property type="component" value="Unassembled WGS sequence"/>
</dbReference>
<comment type="similarity">
    <text evidence="2">Belongs to the TDE1 family.</text>
</comment>
<dbReference type="EMBL" id="JACGCM010001294">
    <property type="protein sequence ID" value="KAF6156854.1"/>
    <property type="molecule type" value="Genomic_DNA"/>
</dbReference>
<reference evidence="7 8" key="1">
    <citation type="journal article" date="2020" name="IScience">
        <title>Genome Sequencing of the Endangered Kingdonia uniflora (Circaeasteraceae, Ranunculales) Reveals Potential Mechanisms of Evolutionary Specialization.</title>
        <authorList>
            <person name="Sun Y."/>
            <person name="Deng T."/>
            <person name="Zhang A."/>
            <person name="Moore M.J."/>
            <person name="Landis J.B."/>
            <person name="Lin N."/>
            <person name="Zhang H."/>
            <person name="Zhang X."/>
            <person name="Huang J."/>
            <person name="Zhang X."/>
            <person name="Sun H."/>
            <person name="Wang H."/>
        </authorList>
    </citation>
    <scope>NUCLEOTIDE SEQUENCE [LARGE SCALE GENOMIC DNA]</scope>
    <source>
        <strain evidence="7">TB1705</strain>
        <tissue evidence="7">Leaf</tissue>
    </source>
</reference>
<feature type="transmembrane region" description="Helical" evidence="6">
    <location>
        <begin position="53"/>
        <end position="70"/>
    </location>
</feature>
<dbReference type="OrthoDB" id="1725457at2759"/>
<evidence type="ECO:0000256" key="1">
    <source>
        <dbReference type="ARBA" id="ARBA00004141"/>
    </source>
</evidence>
<dbReference type="AlphaFoldDB" id="A0A7J7MPT6"/>
<dbReference type="InterPro" id="IPR005016">
    <property type="entry name" value="TDE1/TMS"/>
</dbReference>
<evidence type="ECO:0000313" key="8">
    <source>
        <dbReference type="Proteomes" id="UP000541444"/>
    </source>
</evidence>
<proteinExistence type="inferred from homology"/>
<dbReference type="PANTHER" id="PTHR10383">
    <property type="entry name" value="SERINE INCORPORATOR"/>
    <property type="match status" value="1"/>
</dbReference>
<evidence type="ECO:0000313" key="7">
    <source>
        <dbReference type="EMBL" id="KAF6156854.1"/>
    </source>
</evidence>
<comment type="caution">
    <text evidence="7">The sequence shown here is derived from an EMBL/GenBank/DDBJ whole genome shotgun (WGS) entry which is preliminary data.</text>
</comment>
<keyword evidence="5 6" id="KW-0472">Membrane</keyword>
<evidence type="ECO:0000256" key="5">
    <source>
        <dbReference type="ARBA" id="ARBA00023136"/>
    </source>
</evidence>
<sequence>MSEPIVVVEAKVVVQINQRDSEVIRFEQLKNESVDWSNFDFSVERRRSLRARFVYGFIFLLTNLLAWMVRDYGYMVFPELHFLKACGIGGQECFGTMGVLRVSLGCFVSFLYNITECIHLF</sequence>
<name>A0A7J7MPT6_9MAGN</name>
<evidence type="ECO:0000256" key="4">
    <source>
        <dbReference type="ARBA" id="ARBA00022989"/>
    </source>
</evidence>
<gene>
    <name evidence="7" type="ORF">GIB67_005815</name>
</gene>
<keyword evidence="8" id="KW-1185">Reference proteome</keyword>